<dbReference type="Gene3D" id="3.40.50.1580">
    <property type="entry name" value="Nucleoside phosphorylase domain"/>
    <property type="match status" value="1"/>
</dbReference>
<sequence>MGDIRLGDVVIGTRVMQYDLGKSIGYGQLQRTATARVLHQSLGTAVTALRAREERQIGSISSVVDERFGHGTGYGRPALQDELFPATYEHQSTPSDCSECDRSKLVPRSVRDYPLIHYGAIASGNQVMRSACQRDTLARELDFICFEMEAAGIMDIMPCLPIRGICDYADSHKNKAWQKYAAATAAAYARELLAVMSVSGTDTGQSDKTFTEADEEEARKIEKAEKLNRFLGFLNFRRLDSRQSAIESAHAHTCQWFLEHRLYKSWLEPEKIAHHHGFLWMRGKPGTGKSTIIEYQAWESLDKKARVVKAVVVSFFFNARGEHLEKSIQGMFRSLIYQLLKSYPALGTALTDSDLQQDQSGSSELNTLKRTFEKAVLALGSCLFTCFINALDECDEQQVMDMIQYFEDLTDETTSCRIGFRVCFSSRHYPYITLRRGVAFVMEYEPGHTQGLKAYVANRLRIEKSKNGDELQVMILQKASGVFLWVVLVVGILNQEYSRGSMSLRKTLEEIPSGLSDLFKGILRRDSRNKEQLLLSILLVLCAKRPMMLQEFSHALWAGLTSMGLADPELPDASNRSGMLLGALKGWLRSVKAHNHRFSSSTNPFSISLSKEVSWNCGRTWGSTGKSPATNDLNNAVKHIWTMNQFVLASGSCHENQTSNRRQISRGCILSWSTPVSTSFTMPKLQRRVYINATFYPVSGFQNGSLPATLSNTHHAVT</sequence>
<dbReference type="SUPFAM" id="SSF52540">
    <property type="entry name" value="P-loop containing nucleoside triphosphate hydrolases"/>
    <property type="match status" value="1"/>
</dbReference>
<dbReference type="InterPro" id="IPR027417">
    <property type="entry name" value="P-loop_NTPase"/>
</dbReference>
<evidence type="ECO:0000259" key="2">
    <source>
        <dbReference type="Pfam" id="PF24883"/>
    </source>
</evidence>
<gene>
    <name evidence="3" type="ORF">CPLU01_11595</name>
</gene>
<dbReference type="Gene3D" id="3.40.50.300">
    <property type="entry name" value="P-loop containing nucleotide triphosphate hydrolases"/>
    <property type="match status" value="1"/>
</dbReference>
<dbReference type="PANTHER" id="PTHR46082:SF11">
    <property type="entry name" value="AAA+ ATPASE DOMAIN-CONTAINING PROTEIN-RELATED"/>
    <property type="match status" value="1"/>
</dbReference>
<feature type="domain" description="Nephrocystin 3-like N-terminal" evidence="2">
    <location>
        <begin position="253"/>
        <end position="427"/>
    </location>
</feature>
<dbReference type="SUPFAM" id="SSF53167">
    <property type="entry name" value="Purine and uridine phosphorylases"/>
    <property type="match status" value="1"/>
</dbReference>
<dbReference type="InterPro" id="IPR035994">
    <property type="entry name" value="Nucleoside_phosphorylase_sf"/>
</dbReference>
<reference evidence="3" key="1">
    <citation type="journal article" date="2020" name="Phytopathology">
        <title>Genome Sequence Resources of Colletotrichum truncatum, C. plurivorum, C. musicola, and C. sojae: Four Species Pathogenic to Soybean (Glycine max).</title>
        <authorList>
            <person name="Rogerio F."/>
            <person name="Boufleur T.R."/>
            <person name="Ciampi-Guillardi M."/>
            <person name="Sukno S.A."/>
            <person name="Thon M.R."/>
            <person name="Massola Junior N.S."/>
            <person name="Baroncelli R."/>
        </authorList>
    </citation>
    <scope>NUCLEOTIDE SEQUENCE</scope>
    <source>
        <strain evidence="3">LFN00145</strain>
    </source>
</reference>
<proteinExistence type="predicted"/>
<dbReference type="Pfam" id="PF24883">
    <property type="entry name" value="NPHP3_N"/>
    <property type="match status" value="1"/>
</dbReference>
<dbReference type="AlphaFoldDB" id="A0A8H6N894"/>
<evidence type="ECO:0000313" key="3">
    <source>
        <dbReference type="EMBL" id="KAF6823096.1"/>
    </source>
</evidence>
<protein>
    <recommendedName>
        <fullName evidence="2">Nephrocystin 3-like N-terminal domain-containing protein</fullName>
    </recommendedName>
</protein>
<keyword evidence="4" id="KW-1185">Reference proteome</keyword>
<comment type="caution">
    <text evidence="3">The sequence shown here is derived from an EMBL/GenBank/DDBJ whole genome shotgun (WGS) entry which is preliminary data.</text>
</comment>
<dbReference type="EMBL" id="WIGO01000220">
    <property type="protein sequence ID" value="KAF6823096.1"/>
    <property type="molecule type" value="Genomic_DNA"/>
</dbReference>
<name>A0A8H6N894_9PEZI</name>
<dbReference type="PANTHER" id="PTHR46082">
    <property type="entry name" value="ATP/GTP-BINDING PROTEIN-RELATED"/>
    <property type="match status" value="1"/>
</dbReference>
<evidence type="ECO:0000256" key="1">
    <source>
        <dbReference type="ARBA" id="ARBA00022737"/>
    </source>
</evidence>
<dbReference type="GO" id="GO:0009116">
    <property type="term" value="P:nucleoside metabolic process"/>
    <property type="evidence" value="ECO:0007669"/>
    <property type="project" value="InterPro"/>
</dbReference>
<dbReference type="GO" id="GO:0003824">
    <property type="term" value="F:catalytic activity"/>
    <property type="evidence" value="ECO:0007669"/>
    <property type="project" value="InterPro"/>
</dbReference>
<evidence type="ECO:0000313" key="4">
    <source>
        <dbReference type="Proteomes" id="UP000654918"/>
    </source>
</evidence>
<dbReference type="InterPro" id="IPR053137">
    <property type="entry name" value="NLR-like"/>
</dbReference>
<accession>A0A8H6N894</accession>
<dbReference type="Proteomes" id="UP000654918">
    <property type="component" value="Unassembled WGS sequence"/>
</dbReference>
<organism evidence="3 4">
    <name type="scientific">Colletotrichum plurivorum</name>
    <dbReference type="NCBI Taxonomy" id="2175906"/>
    <lineage>
        <taxon>Eukaryota</taxon>
        <taxon>Fungi</taxon>
        <taxon>Dikarya</taxon>
        <taxon>Ascomycota</taxon>
        <taxon>Pezizomycotina</taxon>
        <taxon>Sordariomycetes</taxon>
        <taxon>Hypocreomycetidae</taxon>
        <taxon>Glomerellales</taxon>
        <taxon>Glomerellaceae</taxon>
        <taxon>Colletotrichum</taxon>
        <taxon>Colletotrichum orchidearum species complex</taxon>
    </lineage>
</organism>
<dbReference type="InterPro" id="IPR056884">
    <property type="entry name" value="NPHP3-like_N"/>
</dbReference>
<keyword evidence="1" id="KW-0677">Repeat</keyword>